<proteinExistence type="predicted"/>
<name>A0ABV3WMV4_9HYPH</name>
<evidence type="ECO:0000313" key="3">
    <source>
        <dbReference type="Proteomes" id="UP001559025"/>
    </source>
</evidence>
<feature type="domain" description="HPr kinase/phosphorylase C-terminal" evidence="1">
    <location>
        <begin position="3"/>
        <end position="81"/>
    </location>
</feature>
<gene>
    <name evidence="2" type="ORF">V1479_01660</name>
</gene>
<dbReference type="InterPro" id="IPR027417">
    <property type="entry name" value="P-loop_NTPase"/>
</dbReference>
<sequence>MGRTNLHATALVAGESGLLITGRSGAGKSLLAAGLVETLNARGDFAVLVSDDQVWVESFGARLIAEAPDTIAGMIELRGYGPARAASEKRAVMDRMVALVEPAAAPRYREAMSETVLGVCLPCLALPERNVEANVPAILAWLAGEPG</sequence>
<dbReference type="Proteomes" id="UP001559025">
    <property type="component" value="Unassembled WGS sequence"/>
</dbReference>
<organism evidence="2 3">
    <name type="scientific">Neoaquamicrobium sediminum</name>
    <dbReference type="NCBI Taxonomy" id="1849104"/>
    <lineage>
        <taxon>Bacteria</taxon>
        <taxon>Pseudomonadati</taxon>
        <taxon>Pseudomonadota</taxon>
        <taxon>Alphaproteobacteria</taxon>
        <taxon>Hyphomicrobiales</taxon>
        <taxon>Phyllobacteriaceae</taxon>
        <taxon>Neoaquamicrobium</taxon>
    </lineage>
</organism>
<dbReference type="SUPFAM" id="SSF53795">
    <property type="entry name" value="PEP carboxykinase-like"/>
    <property type="match status" value="1"/>
</dbReference>
<dbReference type="Gene3D" id="3.40.50.300">
    <property type="entry name" value="P-loop containing nucleotide triphosphate hydrolases"/>
    <property type="match status" value="1"/>
</dbReference>
<dbReference type="InterPro" id="IPR011104">
    <property type="entry name" value="Hpr_kin/Pase_C"/>
</dbReference>
<keyword evidence="3" id="KW-1185">Reference proteome</keyword>
<evidence type="ECO:0000313" key="2">
    <source>
        <dbReference type="EMBL" id="MEX4005989.1"/>
    </source>
</evidence>
<dbReference type="Pfam" id="PF07475">
    <property type="entry name" value="Hpr_kinase_C"/>
    <property type="match status" value="1"/>
</dbReference>
<comment type="caution">
    <text evidence="2">The sequence shown here is derived from an EMBL/GenBank/DDBJ whole genome shotgun (WGS) entry which is preliminary data.</text>
</comment>
<evidence type="ECO:0000259" key="1">
    <source>
        <dbReference type="Pfam" id="PF07475"/>
    </source>
</evidence>
<dbReference type="RefSeq" id="WP_368801383.1">
    <property type="nucleotide sequence ID" value="NZ_JAZHFV010000001.1"/>
</dbReference>
<keyword evidence="2" id="KW-0418">Kinase</keyword>
<protein>
    <submittedName>
        <fullName evidence="2">HPr kinase/phosphorylase</fullName>
    </submittedName>
</protein>
<dbReference type="EMBL" id="JAZHFV010000001">
    <property type="protein sequence ID" value="MEX4005989.1"/>
    <property type="molecule type" value="Genomic_DNA"/>
</dbReference>
<dbReference type="GO" id="GO:0016301">
    <property type="term" value="F:kinase activity"/>
    <property type="evidence" value="ECO:0007669"/>
    <property type="project" value="UniProtKB-KW"/>
</dbReference>
<accession>A0ABV3WMV4</accession>
<reference evidence="2 3" key="1">
    <citation type="submission" date="2024-01" db="EMBL/GenBank/DDBJ databases">
        <title>New evidence supports the origin of RcGTA from prophage.</title>
        <authorList>
            <person name="Xu Y."/>
            <person name="Liu B."/>
            <person name="Chen F."/>
        </authorList>
    </citation>
    <scope>NUCLEOTIDE SEQUENCE [LARGE SCALE GENOMIC DNA]</scope>
    <source>
        <strain evidence="2 3">CBW1107-2</strain>
    </source>
</reference>
<keyword evidence="2" id="KW-0808">Transferase</keyword>